<sequence>MERVASDFQRWSNLPQLFLDNVANISSRDDDDSMFIVKNGGVLFGPVIQSLLVPGMHAGEDKDPVNAPFLQAVPLINVSSDDTLSSETTSGMVCLRSGQVTRL</sequence>
<evidence type="ECO:0000313" key="1">
    <source>
        <dbReference type="EMBL" id="KAG8379086.1"/>
    </source>
</evidence>
<protein>
    <submittedName>
        <fullName evidence="1">Uncharacterized protein</fullName>
    </submittedName>
</protein>
<reference evidence="1" key="1">
    <citation type="submission" date="2019-10" db="EMBL/GenBank/DDBJ databases">
        <authorList>
            <person name="Zhang R."/>
            <person name="Pan Y."/>
            <person name="Wang J."/>
            <person name="Ma R."/>
            <person name="Yu S."/>
        </authorList>
    </citation>
    <scope>NUCLEOTIDE SEQUENCE</scope>
    <source>
        <strain evidence="1">LA-IB0</strain>
        <tissue evidence="1">Leaf</tissue>
    </source>
</reference>
<accession>A0AAV6X8D6</accession>
<comment type="caution">
    <text evidence="1">The sequence shown here is derived from an EMBL/GenBank/DDBJ whole genome shotgun (WGS) entry which is preliminary data.</text>
</comment>
<organism evidence="1 2">
    <name type="scientific">Buddleja alternifolia</name>
    <dbReference type="NCBI Taxonomy" id="168488"/>
    <lineage>
        <taxon>Eukaryota</taxon>
        <taxon>Viridiplantae</taxon>
        <taxon>Streptophyta</taxon>
        <taxon>Embryophyta</taxon>
        <taxon>Tracheophyta</taxon>
        <taxon>Spermatophyta</taxon>
        <taxon>Magnoliopsida</taxon>
        <taxon>eudicotyledons</taxon>
        <taxon>Gunneridae</taxon>
        <taxon>Pentapetalae</taxon>
        <taxon>asterids</taxon>
        <taxon>lamiids</taxon>
        <taxon>Lamiales</taxon>
        <taxon>Scrophulariaceae</taxon>
        <taxon>Buddlejeae</taxon>
        <taxon>Buddleja</taxon>
    </lineage>
</organism>
<name>A0AAV6X8D6_9LAMI</name>
<dbReference type="AlphaFoldDB" id="A0AAV6X8D6"/>
<evidence type="ECO:0000313" key="2">
    <source>
        <dbReference type="Proteomes" id="UP000826271"/>
    </source>
</evidence>
<proteinExistence type="predicted"/>
<gene>
    <name evidence="1" type="ORF">BUALT_Bualt07G0051600</name>
</gene>
<dbReference type="Proteomes" id="UP000826271">
    <property type="component" value="Unassembled WGS sequence"/>
</dbReference>
<keyword evidence="2" id="KW-1185">Reference proteome</keyword>
<dbReference type="EMBL" id="WHWC01000007">
    <property type="protein sequence ID" value="KAG8379086.1"/>
    <property type="molecule type" value="Genomic_DNA"/>
</dbReference>